<dbReference type="AlphaFoldDB" id="A0AAN7HN62"/>
<reference evidence="1" key="1">
    <citation type="journal article" date="2023" name="Mol. Phylogenet. Evol.">
        <title>Genome-scale phylogeny and comparative genomics of the fungal order Sordariales.</title>
        <authorList>
            <person name="Hensen N."/>
            <person name="Bonometti L."/>
            <person name="Westerberg I."/>
            <person name="Brannstrom I.O."/>
            <person name="Guillou S."/>
            <person name="Cros-Aarteil S."/>
            <person name="Calhoun S."/>
            <person name="Haridas S."/>
            <person name="Kuo A."/>
            <person name="Mondo S."/>
            <person name="Pangilinan J."/>
            <person name="Riley R."/>
            <person name="LaButti K."/>
            <person name="Andreopoulos B."/>
            <person name="Lipzen A."/>
            <person name="Chen C."/>
            <person name="Yan M."/>
            <person name="Daum C."/>
            <person name="Ng V."/>
            <person name="Clum A."/>
            <person name="Steindorff A."/>
            <person name="Ohm R.A."/>
            <person name="Martin F."/>
            <person name="Silar P."/>
            <person name="Natvig D.O."/>
            <person name="Lalanne C."/>
            <person name="Gautier V."/>
            <person name="Ament-Velasquez S.L."/>
            <person name="Kruys A."/>
            <person name="Hutchinson M.I."/>
            <person name="Powell A.J."/>
            <person name="Barry K."/>
            <person name="Miller A.N."/>
            <person name="Grigoriev I.V."/>
            <person name="Debuchy R."/>
            <person name="Gladieux P."/>
            <person name="Hiltunen Thoren M."/>
            <person name="Johannesson H."/>
        </authorList>
    </citation>
    <scope>NUCLEOTIDE SEQUENCE</scope>
    <source>
        <strain evidence="1">CBS 359.72</strain>
    </source>
</reference>
<gene>
    <name evidence="1" type="ORF">C7999DRAFT_33892</name>
</gene>
<protein>
    <submittedName>
        <fullName evidence="1">Uncharacterized protein</fullName>
    </submittedName>
</protein>
<organism evidence="1 2">
    <name type="scientific">Corynascus novoguineensis</name>
    <dbReference type="NCBI Taxonomy" id="1126955"/>
    <lineage>
        <taxon>Eukaryota</taxon>
        <taxon>Fungi</taxon>
        <taxon>Dikarya</taxon>
        <taxon>Ascomycota</taxon>
        <taxon>Pezizomycotina</taxon>
        <taxon>Sordariomycetes</taxon>
        <taxon>Sordariomycetidae</taxon>
        <taxon>Sordariales</taxon>
        <taxon>Chaetomiaceae</taxon>
        <taxon>Corynascus</taxon>
    </lineage>
</organism>
<reference evidence="1" key="2">
    <citation type="submission" date="2023-05" db="EMBL/GenBank/DDBJ databases">
        <authorList>
            <consortium name="Lawrence Berkeley National Laboratory"/>
            <person name="Steindorff A."/>
            <person name="Hensen N."/>
            <person name="Bonometti L."/>
            <person name="Westerberg I."/>
            <person name="Brannstrom I.O."/>
            <person name="Guillou S."/>
            <person name="Cros-Aarteil S."/>
            <person name="Calhoun S."/>
            <person name="Haridas S."/>
            <person name="Kuo A."/>
            <person name="Mondo S."/>
            <person name="Pangilinan J."/>
            <person name="Riley R."/>
            <person name="Labutti K."/>
            <person name="Andreopoulos B."/>
            <person name="Lipzen A."/>
            <person name="Chen C."/>
            <person name="Yanf M."/>
            <person name="Daum C."/>
            <person name="Ng V."/>
            <person name="Clum A."/>
            <person name="Ohm R."/>
            <person name="Martin F."/>
            <person name="Silar P."/>
            <person name="Natvig D."/>
            <person name="Lalanne C."/>
            <person name="Gautier V."/>
            <person name="Ament-Velasquez S.L."/>
            <person name="Kruys A."/>
            <person name="Hutchinson M.I."/>
            <person name="Powell A.J."/>
            <person name="Barry K."/>
            <person name="Miller A.N."/>
            <person name="Grigoriev I.V."/>
            <person name="Debuchy R."/>
            <person name="Gladieux P."/>
            <person name="Thoren M.H."/>
            <person name="Johannesson H."/>
        </authorList>
    </citation>
    <scope>NUCLEOTIDE SEQUENCE</scope>
    <source>
        <strain evidence="1">CBS 359.72</strain>
    </source>
</reference>
<dbReference type="Proteomes" id="UP001303647">
    <property type="component" value="Unassembled WGS sequence"/>
</dbReference>
<accession>A0AAN7HN62</accession>
<sequence>MMCVPTTTKVWSANAGTPTPWGHQYAAMTDYLEGYVLIWKLEERGERADGLVKYWDAKTVVKAVARADVAEEVAVRVLSGIVDGLSGQI</sequence>
<evidence type="ECO:0000313" key="2">
    <source>
        <dbReference type="Proteomes" id="UP001303647"/>
    </source>
</evidence>
<proteinExistence type="predicted"/>
<dbReference type="EMBL" id="MU857692">
    <property type="protein sequence ID" value="KAK4245749.1"/>
    <property type="molecule type" value="Genomic_DNA"/>
</dbReference>
<keyword evidence="2" id="KW-1185">Reference proteome</keyword>
<comment type="caution">
    <text evidence="1">The sequence shown here is derived from an EMBL/GenBank/DDBJ whole genome shotgun (WGS) entry which is preliminary data.</text>
</comment>
<name>A0AAN7HN62_9PEZI</name>
<evidence type="ECO:0000313" key="1">
    <source>
        <dbReference type="EMBL" id="KAK4245749.1"/>
    </source>
</evidence>